<dbReference type="EMBL" id="CP098502">
    <property type="protein sequence ID" value="UTI62244.1"/>
    <property type="molecule type" value="Genomic_DNA"/>
</dbReference>
<dbReference type="PROSITE" id="PS51935">
    <property type="entry name" value="NLPC_P60"/>
    <property type="match status" value="1"/>
</dbReference>
<keyword evidence="7" id="KW-1185">Reference proteome</keyword>
<proteinExistence type="inferred from homology"/>
<accession>A0ABY5DNP9</accession>
<gene>
    <name evidence="6" type="ORF">NBH00_12785</name>
</gene>
<evidence type="ECO:0000256" key="3">
    <source>
        <dbReference type="ARBA" id="ARBA00022801"/>
    </source>
</evidence>
<dbReference type="Gene3D" id="3.90.1720.10">
    <property type="entry name" value="endopeptidase domain like (from Nostoc punctiforme)"/>
    <property type="match status" value="1"/>
</dbReference>
<protein>
    <submittedName>
        <fullName evidence="6">C40 family peptidase</fullName>
    </submittedName>
</protein>
<feature type="domain" description="NlpC/P60" evidence="5">
    <location>
        <begin position="564"/>
        <end position="701"/>
    </location>
</feature>
<dbReference type="SUPFAM" id="SSF54001">
    <property type="entry name" value="Cysteine proteinases"/>
    <property type="match status" value="1"/>
</dbReference>
<evidence type="ECO:0000256" key="4">
    <source>
        <dbReference type="ARBA" id="ARBA00022807"/>
    </source>
</evidence>
<reference evidence="6 7" key="1">
    <citation type="submission" date="2022-06" db="EMBL/GenBank/DDBJ databases">
        <title>Paraconexibacter antarcticus.</title>
        <authorList>
            <person name="Kim C.S."/>
        </authorList>
    </citation>
    <scope>NUCLEOTIDE SEQUENCE [LARGE SCALE GENOMIC DNA]</scope>
    <source>
        <strain evidence="6 7">02-257</strain>
    </source>
</reference>
<dbReference type="InterPro" id="IPR038765">
    <property type="entry name" value="Papain-like_cys_pep_sf"/>
</dbReference>
<dbReference type="RefSeq" id="WP_254568982.1">
    <property type="nucleotide sequence ID" value="NZ_CP098502.1"/>
</dbReference>
<keyword evidence="4" id="KW-0788">Thiol protease</keyword>
<evidence type="ECO:0000313" key="7">
    <source>
        <dbReference type="Proteomes" id="UP001056035"/>
    </source>
</evidence>
<dbReference type="InterPro" id="IPR000064">
    <property type="entry name" value="NLP_P60_dom"/>
</dbReference>
<organism evidence="6 7">
    <name type="scientific">Paraconexibacter antarcticus</name>
    <dbReference type="NCBI Taxonomy" id="2949664"/>
    <lineage>
        <taxon>Bacteria</taxon>
        <taxon>Bacillati</taxon>
        <taxon>Actinomycetota</taxon>
        <taxon>Thermoleophilia</taxon>
        <taxon>Solirubrobacterales</taxon>
        <taxon>Paraconexibacteraceae</taxon>
        <taxon>Paraconexibacter</taxon>
    </lineage>
</organism>
<keyword evidence="3" id="KW-0378">Hydrolase</keyword>
<sequence>MTDTLDDRSDAQAIPHLVAADITRSAGGKTPSTIDLASAISEIQTRSQISGASTLTVDLIDPDWVILTSGFLDLDENGRLDTIEVNYPDGSDSWWRLVGVDASLDLSGPNVTLTFEDRVVAYLRDHWGPKTVPPGTTTRAQFLKSNVDEVGRTGGVPKLRFVCPSLPDVQPLAADTTTAVASSSATPAQLTALSGTTIVQTPAQQKAAAAKASKSRGVHPKAAITVKGQPANAVQIANINALLGTAELLKAGPLATVALICAGIGESDMGAAPDTFTAKYQGVLQGDPANIDVHDPTALAAAFLKGGKGFQAGGAMALSRTVSDPGEIATKVEASGEPGSFYGQWAPEARAIIAAYGGIALGSQADALSGASAAPVSDVSQLTRGTLDNPDEDSWDCGSRLAQEVDWFWFADTLSVYFMSGPDLIGQTPALYLDRVEDRAMISRLDTSVDNTSFTHVQPTTGKKKTPSRVAKADAPSEVHLDLVCAPDQYRAGEVFVLRGCGPADGRWIVQDATRNNLADIHTTFTLVLPPEPLPEPRAQDTATGAVAMPTTNTVTKGKLAGVAQAAEIALQQKDKYVYTEDVNARGNRGTLFGPAPRTMDCSAFATLCYKAAGLPDPNHQDYSPIGATGSLIAHCTKIGAPVPGDLCFFGDSEAHTTHVTVYVGNGQAISMGMQGDPEKGPATTTGPKGFLGYYRSDVAP</sequence>
<name>A0ABY5DNP9_9ACTN</name>
<evidence type="ECO:0000256" key="2">
    <source>
        <dbReference type="ARBA" id="ARBA00022670"/>
    </source>
</evidence>
<evidence type="ECO:0000313" key="6">
    <source>
        <dbReference type="EMBL" id="UTI62244.1"/>
    </source>
</evidence>
<dbReference type="Pfam" id="PF00877">
    <property type="entry name" value="NLPC_P60"/>
    <property type="match status" value="1"/>
</dbReference>
<comment type="similarity">
    <text evidence="1">Belongs to the peptidase C40 family.</text>
</comment>
<evidence type="ECO:0000256" key="1">
    <source>
        <dbReference type="ARBA" id="ARBA00007074"/>
    </source>
</evidence>
<evidence type="ECO:0000259" key="5">
    <source>
        <dbReference type="PROSITE" id="PS51935"/>
    </source>
</evidence>
<keyword evidence="2" id="KW-0645">Protease</keyword>
<dbReference type="Proteomes" id="UP001056035">
    <property type="component" value="Chromosome"/>
</dbReference>